<organism evidence="2 3">
    <name type="scientific">Canavalia gladiata</name>
    <name type="common">Sword bean</name>
    <name type="synonym">Dolichos gladiatus</name>
    <dbReference type="NCBI Taxonomy" id="3824"/>
    <lineage>
        <taxon>Eukaryota</taxon>
        <taxon>Viridiplantae</taxon>
        <taxon>Streptophyta</taxon>
        <taxon>Embryophyta</taxon>
        <taxon>Tracheophyta</taxon>
        <taxon>Spermatophyta</taxon>
        <taxon>Magnoliopsida</taxon>
        <taxon>eudicotyledons</taxon>
        <taxon>Gunneridae</taxon>
        <taxon>Pentapetalae</taxon>
        <taxon>rosids</taxon>
        <taxon>fabids</taxon>
        <taxon>Fabales</taxon>
        <taxon>Fabaceae</taxon>
        <taxon>Papilionoideae</taxon>
        <taxon>50 kb inversion clade</taxon>
        <taxon>NPAAA clade</taxon>
        <taxon>indigoferoid/millettioid clade</taxon>
        <taxon>Phaseoleae</taxon>
        <taxon>Canavalia</taxon>
    </lineage>
</organism>
<dbReference type="Proteomes" id="UP001367508">
    <property type="component" value="Unassembled WGS sequence"/>
</dbReference>
<feature type="transmembrane region" description="Helical" evidence="1">
    <location>
        <begin position="15"/>
        <end position="38"/>
    </location>
</feature>
<gene>
    <name evidence="2" type="ORF">VNO77_44734</name>
</gene>
<evidence type="ECO:0000313" key="3">
    <source>
        <dbReference type="Proteomes" id="UP001367508"/>
    </source>
</evidence>
<dbReference type="AlphaFoldDB" id="A0AAN9JX81"/>
<proteinExistence type="predicted"/>
<name>A0AAN9JX81_CANGL</name>
<keyword evidence="1" id="KW-0812">Transmembrane</keyword>
<evidence type="ECO:0000313" key="2">
    <source>
        <dbReference type="EMBL" id="KAK7306777.1"/>
    </source>
</evidence>
<keyword evidence="1" id="KW-1133">Transmembrane helix</keyword>
<dbReference type="EMBL" id="JAYMYQ010000011">
    <property type="protein sequence ID" value="KAK7306777.1"/>
    <property type="molecule type" value="Genomic_DNA"/>
</dbReference>
<reference evidence="2 3" key="1">
    <citation type="submission" date="2024-01" db="EMBL/GenBank/DDBJ databases">
        <title>The genomes of 5 underutilized Papilionoideae crops provide insights into root nodulation and disease resistanc.</title>
        <authorList>
            <person name="Jiang F."/>
        </authorList>
    </citation>
    <scope>NUCLEOTIDE SEQUENCE [LARGE SCALE GENOMIC DNA]</scope>
    <source>
        <strain evidence="2">LVBAO_FW01</strain>
        <tissue evidence="2">Leaves</tissue>
    </source>
</reference>
<keyword evidence="1" id="KW-0472">Membrane</keyword>
<sequence length="144" mass="16432">MSLAGLEARVEGLQILWPATGATWPYMTWVTIIIPIYARGQQRPFSFLMSHISSSWICVFPLFLHIVNFPLACFHTLYLFPFVRSFYELGLKVPKSDAVGTLRTRLKSEYNGGAVTDTLILCRGSGDQMAKPHFPMTIRHYWMS</sequence>
<comment type="caution">
    <text evidence="2">The sequence shown here is derived from an EMBL/GenBank/DDBJ whole genome shotgun (WGS) entry which is preliminary data.</text>
</comment>
<keyword evidence="3" id="KW-1185">Reference proteome</keyword>
<evidence type="ECO:0000256" key="1">
    <source>
        <dbReference type="SAM" id="Phobius"/>
    </source>
</evidence>
<protein>
    <submittedName>
        <fullName evidence="2">Uncharacterized protein</fullName>
    </submittedName>
</protein>
<accession>A0AAN9JX81</accession>